<keyword evidence="2 4" id="KW-0732">Signal</keyword>
<keyword evidence="1 3" id="KW-0193">Cuticle</keyword>
<evidence type="ECO:0000313" key="5">
    <source>
        <dbReference type="Proteomes" id="UP001652582"/>
    </source>
</evidence>
<evidence type="ECO:0000256" key="2">
    <source>
        <dbReference type="ARBA" id="ARBA00022729"/>
    </source>
</evidence>
<sequence length="126" mass="13201">MKTIIVLSLVAVALAGPQSPEPIPILRQDSNINPDGSFQYSYETGNGISAAANGAVRNIGAENPALQIQGEFQYPGDDGKPIGLSYTADENGYVPQGSILPTSPPIPADIQRALNYLATAPPQPQQ</sequence>
<feature type="chain" id="PRO_5026934711" evidence="4">
    <location>
        <begin position="16"/>
        <end position="126"/>
    </location>
</feature>
<reference evidence="6" key="1">
    <citation type="submission" date="2025-08" db="UniProtKB">
        <authorList>
            <consortium name="RefSeq"/>
        </authorList>
    </citation>
    <scope>IDENTIFICATION</scope>
</reference>
<dbReference type="PROSITE" id="PS00233">
    <property type="entry name" value="CHIT_BIND_RR_1"/>
    <property type="match status" value="1"/>
</dbReference>
<dbReference type="PANTHER" id="PTHR10380">
    <property type="entry name" value="CUTICLE PROTEIN"/>
    <property type="match status" value="1"/>
</dbReference>
<dbReference type="PROSITE" id="PS51155">
    <property type="entry name" value="CHIT_BIND_RR_2"/>
    <property type="match status" value="1"/>
</dbReference>
<dbReference type="AlphaFoldDB" id="A0A6J1ND33"/>
<keyword evidence="5" id="KW-1185">Reference proteome</keyword>
<dbReference type="PRINTS" id="PR00947">
    <property type="entry name" value="CUTICLE"/>
</dbReference>
<evidence type="ECO:0000313" key="6">
    <source>
        <dbReference type="RefSeq" id="XP_023942927.1"/>
    </source>
</evidence>
<dbReference type="InterPro" id="IPR050468">
    <property type="entry name" value="Cuticle_Struct_Prot"/>
</dbReference>
<feature type="signal peptide" evidence="4">
    <location>
        <begin position="1"/>
        <end position="15"/>
    </location>
</feature>
<dbReference type="GO" id="GO:0062129">
    <property type="term" value="C:chitin-based extracellular matrix"/>
    <property type="evidence" value="ECO:0007669"/>
    <property type="project" value="TreeGrafter"/>
</dbReference>
<dbReference type="InterPro" id="IPR000618">
    <property type="entry name" value="Insect_cuticle"/>
</dbReference>
<evidence type="ECO:0000256" key="1">
    <source>
        <dbReference type="ARBA" id="ARBA00022460"/>
    </source>
</evidence>
<accession>A0A6J1ND33</accession>
<gene>
    <name evidence="6" type="primary">LOC112049284</name>
</gene>
<dbReference type="PANTHER" id="PTHR10380:SF241">
    <property type="entry name" value="CUTICULAR PROTEIN 47EG-RELATED"/>
    <property type="match status" value="1"/>
</dbReference>
<evidence type="ECO:0000256" key="4">
    <source>
        <dbReference type="SAM" id="SignalP"/>
    </source>
</evidence>
<dbReference type="Pfam" id="PF00379">
    <property type="entry name" value="Chitin_bind_4"/>
    <property type="match status" value="1"/>
</dbReference>
<dbReference type="GeneID" id="112049284"/>
<dbReference type="RefSeq" id="XP_023942927.1">
    <property type="nucleotide sequence ID" value="XM_024087159.2"/>
</dbReference>
<name>A0A6J1ND33_BICAN</name>
<dbReference type="GO" id="GO:0008010">
    <property type="term" value="F:structural constituent of chitin-based larval cuticle"/>
    <property type="evidence" value="ECO:0007669"/>
    <property type="project" value="TreeGrafter"/>
</dbReference>
<organism evidence="5 6">
    <name type="scientific">Bicyclus anynana</name>
    <name type="common">Squinting bush brown butterfly</name>
    <dbReference type="NCBI Taxonomy" id="110368"/>
    <lineage>
        <taxon>Eukaryota</taxon>
        <taxon>Metazoa</taxon>
        <taxon>Ecdysozoa</taxon>
        <taxon>Arthropoda</taxon>
        <taxon>Hexapoda</taxon>
        <taxon>Insecta</taxon>
        <taxon>Pterygota</taxon>
        <taxon>Neoptera</taxon>
        <taxon>Endopterygota</taxon>
        <taxon>Lepidoptera</taxon>
        <taxon>Glossata</taxon>
        <taxon>Ditrysia</taxon>
        <taxon>Papilionoidea</taxon>
        <taxon>Nymphalidae</taxon>
        <taxon>Satyrinae</taxon>
        <taxon>Satyrini</taxon>
        <taxon>Mycalesina</taxon>
        <taxon>Bicyclus</taxon>
    </lineage>
</organism>
<dbReference type="Proteomes" id="UP001652582">
    <property type="component" value="Chromosome 7"/>
</dbReference>
<evidence type="ECO:0000256" key="3">
    <source>
        <dbReference type="PROSITE-ProRule" id="PRU00497"/>
    </source>
</evidence>
<proteinExistence type="predicted"/>
<dbReference type="InterPro" id="IPR031311">
    <property type="entry name" value="CHIT_BIND_RR_consensus"/>
</dbReference>
<dbReference type="OrthoDB" id="6493579at2759"/>
<dbReference type="KEGG" id="bany:112049284"/>
<protein>
    <submittedName>
        <fullName evidence="6">Larval cuticle protein LCP-17</fullName>
    </submittedName>
</protein>